<gene>
    <name evidence="1" type="ORF">NLG97_g2398</name>
</gene>
<evidence type="ECO:0000313" key="1">
    <source>
        <dbReference type="EMBL" id="KAJ3496798.1"/>
    </source>
</evidence>
<proteinExistence type="predicted"/>
<name>A0ACC1R3N8_9HYPO</name>
<sequence length="1426" mass="157571">MLSALDGQFGPQFPGQFDFTLFFEHIMFKIIPSCFAVLAIPFYVRLSLREAKKARPGLLLCLKLLVGTALVGVSAASLGLWHQAAIRSSAALTAAAMSLLSSICVMVFLYTSHVYSIRPSSFLSLFLTITALLDIAVTRSYFRRPDLHTIGTLQACALVFKIILVGLEEVSKRALLCTEALRSSTASETLAGFWNRTTFAWFFTTMIFAFKNELTTENLPDIEQELDIKGVYERFARKWDAAKKSSKFGLLLAIFWTMPWPIIKVIPGRMMFVGLQFSQPFLLFHVVSAVRYSATPEISSGLVGATALVFTGIAVTRVFYEHTSYRMLTLVRGILIVAIYEKMQHLPSMVLDKLTAITLITADVAAVESMLKLVYEVWAALLLASLGIWALSLFVGGACFLMVIPGIITFIISHFLGIEMMRARKAWNEEMESRIAATSNILAQIKSVKAMGLSQRMLEYLQEKRQKEIAVSMSDRRARVILFGSLAFGYALAPTLVLAGALFWTRVKNPLSTAEVFTVLSIVQVTSEPVNNLLTSFTFWSGGFASMQRIQQFLCGEEAKDMRVVTAAHSDEGTSGFEEKKVGLRSRLGLSAPFAVQFDLVTVNSEIMGSILKEVSFNIPWGSLVMFWGSISSGKSTLLKSAIGEVKLDSGVITVGTKDIAYCSQESWLRNSTVRKTVTGVLDFISEWYNEVMTACCLDIDLAAFAGGDGFFVGSGGCNLSGGQKQRLSLARAVYAQTDIMVIDDILSALDPATAKAVFVNLFGKEGLVRRWNCTVIMTTNQLNFLEHADLSFRMHKGGCVEQQQNVSSEKLSLSDASESREKQQAEVQVSDADEAQRTEGKAEASPEAAFPSVKLNADDNLALRNARQKRKSGDWSLYRYFFAAVNLGVVILSLCIVATAAFVQASPQIYVKIWYGKNGRDRLYFVGYVLVSAAMVFFNSVNGLIYFYLVIPKSSEGLHFALAETTMFATMKYLANTDSGELLNRFSQDMSLTSQQLPLYLLHFLHIFFAMLIDIAVIVAGTKYLSPIVIVILAALYGVQFFYLRTSRQLRLLELESSSALVTHFSETTAGIHTIRSFGWQKAYLDQLYEALSRSQRPFYLLFCSQRWLTVVLDLISAATGTLLVLVSFKVPGGTSDSSVGLALFTLVGFSSLASDVIRAWTVVETSLGAVSRIKDFATDTPQEKDSLDSQIEAEWPNAGRLDFDCVSVSYESQDGSSQKALDEISFTIQPGDKVGISGRTGSGKSSMFMTVLHMTDFKGTLSIDGKDTKTVDREKIRQRITTLTQDGVELRGPLRFNVYPFGGEIPDDETIMDTLQSLGLEEQVVGHGGLDGDMVDMCFSVSQKQLFFLARGILHHQTMKTRIILMDEATSAMDSDANTHLQELFDEKFGNCTVLQISHRPDSFRAADLHVKLESGKVINVQRK</sequence>
<dbReference type="EMBL" id="JANAKD010000160">
    <property type="protein sequence ID" value="KAJ3496798.1"/>
    <property type="molecule type" value="Genomic_DNA"/>
</dbReference>
<keyword evidence="2" id="KW-1185">Reference proteome</keyword>
<comment type="caution">
    <text evidence="1">The sequence shown here is derived from an EMBL/GenBank/DDBJ whole genome shotgun (WGS) entry which is preliminary data.</text>
</comment>
<dbReference type="Proteomes" id="UP001148737">
    <property type="component" value="Unassembled WGS sequence"/>
</dbReference>
<reference evidence="1" key="1">
    <citation type="submission" date="2022-07" db="EMBL/GenBank/DDBJ databases">
        <title>Genome Sequence of Lecanicillium saksenae.</title>
        <authorList>
            <person name="Buettner E."/>
        </authorList>
    </citation>
    <scope>NUCLEOTIDE SEQUENCE</scope>
    <source>
        <strain evidence="1">VT-O1</strain>
    </source>
</reference>
<protein>
    <submittedName>
        <fullName evidence="1">Uncharacterized protein</fullName>
    </submittedName>
</protein>
<accession>A0ACC1R3N8</accession>
<organism evidence="1 2">
    <name type="scientific">Lecanicillium saksenae</name>
    <dbReference type="NCBI Taxonomy" id="468837"/>
    <lineage>
        <taxon>Eukaryota</taxon>
        <taxon>Fungi</taxon>
        <taxon>Dikarya</taxon>
        <taxon>Ascomycota</taxon>
        <taxon>Pezizomycotina</taxon>
        <taxon>Sordariomycetes</taxon>
        <taxon>Hypocreomycetidae</taxon>
        <taxon>Hypocreales</taxon>
        <taxon>Cordycipitaceae</taxon>
        <taxon>Lecanicillium</taxon>
    </lineage>
</organism>
<evidence type="ECO:0000313" key="2">
    <source>
        <dbReference type="Proteomes" id="UP001148737"/>
    </source>
</evidence>